<dbReference type="AlphaFoldDB" id="A0AAW0RH72"/>
<evidence type="ECO:0000313" key="2">
    <source>
        <dbReference type="Proteomes" id="UP001397290"/>
    </source>
</evidence>
<name>A0AAW0RH72_9HYPO</name>
<proteinExistence type="predicted"/>
<dbReference type="EMBL" id="JAAHCF010000999">
    <property type="protein sequence ID" value="KAK8141401.1"/>
    <property type="molecule type" value="Genomic_DNA"/>
</dbReference>
<keyword evidence="2" id="KW-1185">Reference proteome</keyword>
<sequence length="65" mass="7085">KPMLLDSGALSHILGHRELIKDLSPYTGLRIQGLTGIVIKPTAYGTATIITKTKDHTLQLFNSIL</sequence>
<protein>
    <submittedName>
        <fullName evidence="1">Uncharacterized protein</fullName>
    </submittedName>
</protein>
<accession>A0AAW0RH72</accession>
<comment type="caution">
    <text evidence="1">The sequence shown here is derived from an EMBL/GenBank/DDBJ whole genome shotgun (WGS) entry which is preliminary data.</text>
</comment>
<reference evidence="1 2" key="1">
    <citation type="submission" date="2020-02" db="EMBL/GenBank/DDBJ databases">
        <title>Comparative genomics of the hypocrealean fungal genus Beauvera.</title>
        <authorList>
            <person name="Showalter D.N."/>
            <person name="Bushley K.E."/>
            <person name="Rehner S.A."/>
        </authorList>
    </citation>
    <scope>NUCLEOTIDE SEQUENCE [LARGE SCALE GENOMIC DNA]</scope>
    <source>
        <strain evidence="1 2">ARSEF4384</strain>
    </source>
</reference>
<feature type="non-terminal residue" evidence="1">
    <location>
        <position position="1"/>
    </location>
</feature>
<evidence type="ECO:0000313" key="1">
    <source>
        <dbReference type="EMBL" id="KAK8141401.1"/>
    </source>
</evidence>
<gene>
    <name evidence="1" type="ORF">G3M48_010588</name>
</gene>
<dbReference type="Proteomes" id="UP001397290">
    <property type="component" value="Unassembled WGS sequence"/>
</dbReference>
<organism evidence="1 2">
    <name type="scientific">Beauveria asiatica</name>
    <dbReference type="NCBI Taxonomy" id="1069075"/>
    <lineage>
        <taxon>Eukaryota</taxon>
        <taxon>Fungi</taxon>
        <taxon>Dikarya</taxon>
        <taxon>Ascomycota</taxon>
        <taxon>Pezizomycotina</taxon>
        <taxon>Sordariomycetes</taxon>
        <taxon>Hypocreomycetidae</taxon>
        <taxon>Hypocreales</taxon>
        <taxon>Cordycipitaceae</taxon>
        <taxon>Beauveria</taxon>
    </lineage>
</organism>